<dbReference type="Proteomes" id="UP000700248">
    <property type="component" value="Unassembled WGS sequence"/>
</dbReference>
<protein>
    <submittedName>
        <fullName evidence="1">Cellulose synthase operon protein YhjQ</fullName>
    </submittedName>
</protein>
<reference evidence="2 4" key="1">
    <citation type="submission" date="2020-03" db="EMBL/GenBank/DDBJ databases">
        <title>Genomic Encyclopedia of Type Strains, Phase IV (KMG-IV): sequencing the most valuable type-strain genomes for metagenomic binning, comparative biology and taxonomic classification.</title>
        <authorList>
            <person name="Goeker M."/>
        </authorList>
    </citation>
    <scope>NUCLEOTIDE SEQUENCE [LARGE SCALE GENOMIC DNA]</scope>
    <source>
        <strain evidence="2 4">DSM 26613</strain>
    </source>
</reference>
<evidence type="ECO:0000313" key="4">
    <source>
        <dbReference type="Proteomes" id="UP000783934"/>
    </source>
</evidence>
<comment type="caution">
    <text evidence="1">The sequence shown here is derived from an EMBL/GenBank/DDBJ whole genome shotgun (WGS) entry which is preliminary data.</text>
</comment>
<dbReference type="EMBL" id="JAATIZ010000004">
    <property type="protein sequence ID" value="NJB65886.1"/>
    <property type="molecule type" value="Genomic_DNA"/>
</dbReference>
<dbReference type="AlphaFoldDB" id="A0A9D2VI92"/>
<reference evidence="1" key="2">
    <citation type="journal article" date="2021" name="PeerJ">
        <title>Extensive microbial diversity within the chicken gut microbiome revealed by metagenomics and culture.</title>
        <authorList>
            <person name="Gilroy R."/>
            <person name="Ravi A."/>
            <person name="Getino M."/>
            <person name="Pursley I."/>
            <person name="Horton D.L."/>
            <person name="Alikhan N.F."/>
            <person name="Baker D."/>
            <person name="Gharbi K."/>
            <person name="Hall N."/>
            <person name="Watson M."/>
            <person name="Adriaenssens E.M."/>
            <person name="Foster-Nyarko E."/>
            <person name="Jarju S."/>
            <person name="Secka A."/>
            <person name="Antonio M."/>
            <person name="Oren A."/>
            <person name="Chaudhuri R.R."/>
            <person name="La Ragione R."/>
            <person name="Hildebrand F."/>
            <person name="Pallen M.J."/>
        </authorList>
    </citation>
    <scope>NUCLEOTIDE SEQUENCE</scope>
    <source>
        <strain evidence="1">CHK175-13533</strain>
    </source>
</reference>
<dbReference type="NCBIfam" id="TIGR03371">
    <property type="entry name" value="cellulose_yhjQ"/>
    <property type="match status" value="1"/>
</dbReference>
<organism evidence="1 3">
    <name type="scientific">Paenalcaligenes hominis</name>
    <dbReference type="NCBI Taxonomy" id="643674"/>
    <lineage>
        <taxon>Bacteria</taxon>
        <taxon>Pseudomonadati</taxon>
        <taxon>Pseudomonadota</taxon>
        <taxon>Betaproteobacteria</taxon>
        <taxon>Burkholderiales</taxon>
        <taxon>Alcaligenaceae</taxon>
        <taxon>Paenalcaligenes</taxon>
    </lineage>
</organism>
<dbReference type="InterPro" id="IPR017746">
    <property type="entry name" value="Cellulose_synthase_operon_BcsQ"/>
</dbReference>
<dbReference type="SUPFAM" id="SSF52540">
    <property type="entry name" value="P-loop containing nucleoside triphosphate hydrolases"/>
    <property type="match status" value="1"/>
</dbReference>
<evidence type="ECO:0000313" key="3">
    <source>
        <dbReference type="Proteomes" id="UP000700248"/>
    </source>
</evidence>
<sequence length="241" mass="26974">MKRSIIALSGLRGGAGTTSVAAMLADSLRRLDQSVLVIDFNEADLLRLHFNIPYEEQHGWAAVVNDPYAWMDQTYQVAPSLWVLPYGRHALSTARPSTEAIQSWINALPQQLVTTAELPQWILLDLPVLQTGFNLLYEASALHLLIVEPDMAAHILLGQYVMQTQTHIVVNRHNPACSATEAVLMDWQQRYRSRLAPLNLHLDAHVNEALGHKMPATTYFPESSAAQDMQSLATWCLTHCR</sequence>
<dbReference type="Pfam" id="PF06564">
    <property type="entry name" value="CBP_BcsQ"/>
    <property type="match status" value="1"/>
</dbReference>
<reference evidence="1" key="3">
    <citation type="submission" date="2021-09" db="EMBL/GenBank/DDBJ databases">
        <authorList>
            <person name="Gilroy R."/>
        </authorList>
    </citation>
    <scope>NUCLEOTIDE SEQUENCE</scope>
    <source>
        <strain evidence="1">CHK175-13533</strain>
    </source>
</reference>
<dbReference type="EMBL" id="DYTQ01000111">
    <property type="protein sequence ID" value="HJH25020.1"/>
    <property type="molecule type" value="Genomic_DNA"/>
</dbReference>
<accession>A0A9D2VI92</accession>
<dbReference type="InterPro" id="IPR027417">
    <property type="entry name" value="P-loop_NTPase"/>
</dbReference>
<gene>
    <name evidence="1" type="primary">yhjQ</name>
    <name evidence="2" type="ORF">GGR41_002141</name>
    <name evidence="1" type="ORF">K8U84_10750</name>
</gene>
<dbReference type="Gene3D" id="3.40.50.300">
    <property type="entry name" value="P-loop containing nucleotide triphosphate hydrolases"/>
    <property type="match status" value="1"/>
</dbReference>
<dbReference type="Proteomes" id="UP000783934">
    <property type="component" value="Unassembled WGS sequence"/>
</dbReference>
<name>A0A9D2VI92_9BURK</name>
<dbReference type="RefSeq" id="WP_167661816.1">
    <property type="nucleotide sequence ID" value="NZ_BMCQ01000005.1"/>
</dbReference>
<evidence type="ECO:0000313" key="1">
    <source>
        <dbReference type="EMBL" id="HJH25020.1"/>
    </source>
</evidence>
<proteinExistence type="predicted"/>
<evidence type="ECO:0000313" key="2">
    <source>
        <dbReference type="EMBL" id="NJB65886.1"/>
    </source>
</evidence>
<keyword evidence="4" id="KW-1185">Reference proteome</keyword>